<accession>A0A6G3T338</accession>
<dbReference type="AlphaFoldDB" id="A0A6G3T338"/>
<gene>
    <name evidence="1" type="ORF">G3I43_36375</name>
</gene>
<protein>
    <submittedName>
        <fullName evidence="1">Uncharacterized protein</fullName>
    </submittedName>
</protein>
<evidence type="ECO:0000313" key="1">
    <source>
        <dbReference type="EMBL" id="NEB89591.1"/>
    </source>
</evidence>
<organism evidence="1">
    <name type="scientific">Streptomyces anulatus</name>
    <name type="common">Streptomyces chrysomallus</name>
    <dbReference type="NCBI Taxonomy" id="1892"/>
    <lineage>
        <taxon>Bacteria</taxon>
        <taxon>Bacillati</taxon>
        <taxon>Actinomycetota</taxon>
        <taxon>Actinomycetes</taxon>
        <taxon>Kitasatosporales</taxon>
        <taxon>Streptomycetaceae</taxon>
        <taxon>Streptomyces</taxon>
    </lineage>
</organism>
<comment type="caution">
    <text evidence="1">The sequence shown here is derived from an EMBL/GenBank/DDBJ whole genome shotgun (WGS) entry which is preliminary data.</text>
</comment>
<proteinExistence type="predicted"/>
<dbReference type="EMBL" id="JAAGMK010001028">
    <property type="protein sequence ID" value="NEB89591.1"/>
    <property type="molecule type" value="Genomic_DNA"/>
</dbReference>
<sequence length="61" mass="7119">MTTMIRSTPAELREQRAVLLAEIHMSYDELRDRAETYSLSQAEMDVWHTIEGIDYLLEGEC</sequence>
<reference evidence="1" key="1">
    <citation type="submission" date="2020-01" db="EMBL/GenBank/DDBJ databases">
        <title>Insect and environment-associated Actinomycetes.</title>
        <authorList>
            <person name="Currrie C."/>
            <person name="Chevrette M."/>
            <person name="Carlson C."/>
            <person name="Stubbendieck R."/>
            <person name="Wendt-Pienkowski E."/>
        </authorList>
    </citation>
    <scope>NUCLEOTIDE SEQUENCE</scope>
    <source>
        <strain evidence="1">SID505</strain>
    </source>
</reference>
<name>A0A6G3T338_STRAQ</name>